<organism evidence="1 2">
    <name type="scientific">Trichothecium roseum</name>
    <dbReference type="NCBI Taxonomy" id="47278"/>
    <lineage>
        <taxon>Eukaryota</taxon>
        <taxon>Fungi</taxon>
        <taxon>Dikarya</taxon>
        <taxon>Ascomycota</taxon>
        <taxon>Pezizomycotina</taxon>
        <taxon>Sordariomycetes</taxon>
        <taxon>Hypocreomycetidae</taxon>
        <taxon>Hypocreales</taxon>
        <taxon>Hypocreales incertae sedis</taxon>
        <taxon>Trichothecium</taxon>
    </lineage>
</organism>
<reference evidence="1" key="1">
    <citation type="submission" date="2022-10" db="EMBL/GenBank/DDBJ databases">
        <title>Complete Genome of Trichothecium roseum strain YXFP-22015, a Plant Pathogen Isolated from Citrus.</title>
        <authorList>
            <person name="Wang Y."/>
            <person name="Zhu L."/>
        </authorList>
    </citation>
    <scope>NUCLEOTIDE SEQUENCE</scope>
    <source>
        <strain evidence="1">YXFP-22015</strain>
    </source>
</reference>
<comment type="caution">
    <text evidence="1">The sequence shown here is derived from an EMBL/GenBank/DDBJ whole genome shotgun (WGS) entry which is preliminary data.</text>
</comment>
<dbReference type="EMBL" id="CM047943">
    <property type="protein sequence ID" value="KAI9900867.1"/>
    <property type="molecule type" value="Genomic_DNA"/>
</dbReference>
<evidence type="ECO:0000313" key="2">
    <source>
        <dbReference type="Proteomes" id="UP001163324"/>
    </source>
</evidence>
<proteinExistence type="predicted"/>
<keyword evidence="2" id="KW-1185">Reference proteome</keyword>
<gene>
    <name evidence="1" type="ORF">N3K66_005129</name>
</gene>
<protein>
    <submittedName>
        <fullName evidence="1">Uncharacterized protein</fullName>
    </submittedName>
</protein>
<evidence type="ECO:0000313" key="1">
    <source>
        <dbReference type="EMBL" id="KAI9900867.1"/>
    </source>
</evidence>
<name>A0ACC0V3S2_9HYPO</name>
<sequence>MLINSMLMLATAALSMASPIARRQRGSCNISTPPYVADIPTLPVTGGDIELPRPAGNMTLKNILLGFGIQNYTCVSGGADPTATGALAMLYDITPLYPGQSGSSLSQEAFDNLVSSALNNHELPINIIKPPQEGQLTPGADIRAPFPDGAPLQLEGLEPIPFVGHHTFNGEGVPHFEYNDVNLLAKKLDAVDAPAGSDAGPDDTGAVAWLYLGADEGSVGAKAVYRVHTAGGNSHGCGGVGSDSTSYATMYWFYN</sequence>
<accession>A0ACC0V3S2</accession>
<dbReference type="Proteomes" id="UP001163324">
    <property type="component" value="Chromosome 4"/>
</dbReference>